<feature type="transmembrane region" description="Helical" evidence="6">
    <location>
        <begin position="159"/>
        <end position="181"/>
    </location>
</feature>
<accession>A0A562SEP7</accession>
<feature type="transmembrane region" description="Helical" evidence="6">
    <location>
        <begin position="47"/>
        <end position="65"/>
    </location>
</feature>
<dbReference type="GO" id="GO:0016020">
    <property type="term" value="C:membrane"/>
    <property type="evidence" value="ECO:0007669"/>
    <property type="project" value="UniProtKB-SubCell"/>
</dbReference>
<keyword evidence="4 6" id="KW-1133">Transmembrane helix</keyword>
<feature type="transmembrane region" description="Helical" evidence="6">
    <location>
        <begin position="77"/>
        <end position="99"/>
    </location>
</feature>
<dbReference type="PANTHER" id="PTHR21716:SF16">
    <property type="entry name" value="BLL1467 PROTEIN"/>
    <property type="match status" value="1"/>
</dbReference>
<dbReference type="InterPro" id="IPR002549">
    <property type="entry name" value="AI-2E-like"/>
</dbReference>
<evidence type="ECO:0000256" key="2">
    <source>
        <dbReference type="ARBA" id="ARBA00009773"/>
    </source>
</evidence>
<feature type="transmembrane region" description="Helical" evidence="6">
    <location>
        <begin position="284"/>
        <end position="302"/>
    </location>
</feature>
<comment type="caution">
    <text evidence="7">The sequence shown here is derived from an EMBL/GenBank/DDBJ whole genome shotgun (WGS) entry which is preliminary data.</text>
</comment>
<organism evidence="7 8">
    <name type="scientific">Roseibium hamelinense</name>
    <dbReference type="NCBI Taxonomy" id="150831"/>
    <lineage>
        <taxon>Bacteria</taxon>
        <taxon>Pseudomonadati</taxon>
        <taxon>Pseudomonadota</taxon>
        <taxon>Alphaproteobacteria</taxon>
        <taxon>Hyphomicrobiales</taxon>
        <taxon>Stappiaceae</taxon>
        <taxon>Roseibium</taxon>
    </lineage>
</organism>
<comment type="subcellular location">
    <subcellularLocation>
        <location evidence="1">Membrane</location>
        <topology evidence="1">Multi-pass membrane protein</topology>
    </subcellularLocation>
</comment>
<dbReference type="Proteomes" id="UP000320593">
    <property type="component" value="Unassembled WGS sequence"/>
</dbReference>
<evidence type="ECO:0000256" key="5">
    <source>
        <dbReference type="ARBA" id="ARBA00023136"/>
    </source>
</evidence>
<proteinExistence type="inferred from homology"/>
<comment type="similarity">
    <text evidence="2">Belongs to the autoinducer-2 exporter (AI-2E) (TC 2.A.86) family.</text>
</comment>
<evidence type="ECO:0000256" key="4">
    <source>
        <dbReference type="ARBA" id="ARBA00022989"/>
    </source>
</evidence>
<feature type="transmembrane region" description="Helical" evidence="6">
    <location>
        <begin position="322"/>
        <end position="348"/>
    </location>
</feature>
<evidence type="ECO:0000256" key="3">
    <source>
        <dbReference type="ARBA" id="ARBA00022692"/>
    </source>
</evidence>
<dbReference type="GO" id="GO:0055085">
    <property type="term" value="P:transmembrane transport"/>
    <property type="evidence" value="ECO:0007669"/>
    <property type="project" value="TreeGrafter"/>
</dbReference>
<protein>
    <submittedName>
        <fullName evidence="7">Putative PurR-regulated permease PerM</fullName>
    </submittedName>
</protein>
<evidence type="ECO:0000256" key="1">
    <source>
        <dbReference type="ARBA" id="ARBA00004141"/>
    </source>
</evidence>
<dbReference type="PANTHER" id="PTHR21716">
    <property type="entry name" value="TRANSMEMBRANE PROTEIN"/>
    <property type="match status" value="1"/>
</dbReference>
<evidence type="ECO:0000313" key="8">
    <source>
        <dbReference type="Proteomes" id="UP000320593"/>
    </source>
</evidence>
<keyword evidence="5 6" id="KW-0472">Membrane</keyword>
<reference evidence="7 8" key="1">
    <citation type="submission" date="2019-07" db="EMBL/GenBank/DDBJ databases">
        <title>Genomic Encyclopedia of Archaeal and Bacterial Type Strains, Phase II (KMG-II): from individual species to whole genera.</title>
        <authorList>
            <person name="Goeker M."/>
        </authorList>
    </citation>
    <scope>NUCLEOTIDE SEQUENCE [LARGE SCALE GENOMIC DNA]</scope>
    <source>
        <strain evidence="7 8">ATCC BAA-252</strain>
    </source>
</reference>
<dbReference type="Pfam" id="PF01594">
    <property type="entry name" value="AI-2E_transport"/>
    <property type="match status" value="1"/>
</dbReference>
<evidence type="ECO:0000256" key="6">
    <source>
        <dbReference type="SAM" id="Phobius"/>
    </source>
</evidence>
<dbReference type="EMBL" id="VLLF01000015">
    <property type="protein sequence ID" value="TWI79523.1"/>
    <property type="molecule type" value="Genomic_DNA"/>
</dbReference>
<feature type="transmembrane region" description="Helical" evidence="6">
    <location>
        <begin position="246"/>
        <end position="272"/>
    </location>
</feature>
<keyword evidence="3 6" id="KW-0812">Transmembrane</keyword>
<feature type="transmembrane region" description="Helical" evidence="6">
    <location>
        <begin position="218"/>
        <end position="240"/>
    </location>
</feature>
<name>A0A562SEP7_9HYPH</name>
<sequence length="357" mass="38628">MAHHAPPKAHVSVSTSPIAIADPATRMSLVTLACLALVFALDVGKVILAPVCLSIVVGSLFGPAADRLGRLGIPSWVSAALMVVLFILLITTAGAAFMVPLSDWLDKLPLIWAKLQSQLVSWQGLFASISSLQEELRNAMGQSGNMQVSVDETSPVESVFYFAPTFMAQIILFLASLYFFVLTRPRVFRSTVDWSTPATKRYRMAIAFQRIEKRLSTYLLSITCVNVGLAAAVSAALWLIGVPSPILWGVLAGVLNYVIYIGPAIMVLIMTGVGLSIGNSIPEILLPPLVYLLLNLFEAQFVTPTVLGRTMTLNPFLVFLTIAFWIWLWGPIGGFIAVPALLAGVTLYEISNHPSDL</sequence>
<dbReference type="AlphaFoldDB" id="A0A562SEP7"/>
<evidence type="ECO:0000313" key="7">
    <source>
        <dbReference type="EMBL" id="TWI79523.1"/>
    </source>
</evidence>
<gene>
    <name evidence="7" type="ORF">JM93_04362</name>
</gene>
<keyword evidence="8" id="KW-1185">Reference proteome</keyword>